<dbReference type="Gene3D" id="3.40.470.10">
    <property type="entry name" value="Uracil-DNA glycosylase-like domain"/>
    <property type="match status" value="1"/>
</dbReference>
<dbReference type="Proteomes" id="UP001629059">
    <property type="component" value="Unassembled WGS sequence"/>
</dbReference>
<evidence type="ECO:0000313" key="2">
    <source>
        <dbReference type="EMBL" id="MFL9837637.1"/>
    </source>
</evidence>
<dbReference type="SMART" id="SM00987">
    <property type="entry name" value="UreE_C"/>
    <property type="match status" value="1"/>
</dbReference>
<dbReference type="RefSeq" id="WP_408074652.1">
    <property type="nucleotide sequence ID" value="NZ_JBELQB010000006.1"/>
</dbReference>
<dbReference type="CDD" id="cd10033">
    <property type="entry name" value="UDG_like"/>
    <property type="match status" value="1"/>
</dbReference>
<dbReference type="InterPro" id="IPR036895">
    <property type="entry name" value="Uracil-DNA_glycosylase-like_sf"/>
</dbReference>
<evidence type="ECO:0000259" key="1">
    <source>
        <dbReference type="SMART" id="SM00986"/>
    </source>
</evidence>
<dbReference type="InterPro" id="IPR047124">
    <property type="entry name" value="HI_0220.2"/>
</dbReference>
<dbReference type="Pfam" id="PF03167">
    <property type="entry name" value="UDG"/>
    <property type="match status" value="1"/>
</dbReference>
<dbReference type="PANTHER" id="PTHR42160">
    <property type="entry name" value="URACIL-DNA GLYCOSYLASE SUPERFAMILY PROTEIN"/>
    <property type="match status" value="1"/>
</dbReference>
<feature type="domain" description="Uracil-DNA glycosylase-like" evidence="1">
    <location>
        <begin position="25"/>
        <end position="182"/>
    </location>
</feature>
<dbReference type="EMBL" id="JBELQB010000006">
    <property type="protein sequence ID" value="MFL9837637.1"/>
    <property type="molecule type" value="Genomic_DNA"/>
</dbReference>
<accession>A0ABW8YDS6</accession>
<dbReference type="InterPro" id="IPR005122">
    <property type="entry name" value="Uracil-DNA_glycosylase-like"/>
</dbReference>
<dbReference type="PANTHER" id="PTHR42160:SF1">
    <property type="entry name" value="URACIL-DNA GLYCOSYLASE SUPERFAMILY PROTEIN"/>
    <property type="match status" value="1"/>
</dbReference>
<organism evidence="2 3">
    <name type="scientific">Flavobacterium rhizophilum</name>
    <dbReference type="NCBI Taxonomy" id="3163296"/>
    <lineage>
        <taxon>Bacteria</taxon>
        <taxon>Pseudomonadati</taxon>
        <taxon>Bacteroidota</taxon>
        <taxon>Flavobacteriia</taxon>
        <taxon>Flavobacteriales</taxon>
        <taxon>Flavobacteriaceae</taxon>
        <taxon>Flavobacterium</taxon>
    </lineage>
</organism>
<evidence type="ECO:0000313" key="3">
    <source>
        <dbReference type="Proteomes" id="UP001629059"/>
    </source>
</evidence>
<keyword evidence="3" id="KW-1185">Reference proteome</keyword>
<proteinExistence type="predicted"/>
<dbReference type="SUPFAM" id="SSF52141">
    <property type="entry name" value="Uracil-DNA glycosylase-like"/>
    <property type="match status" value="1"/>
</dbReference>
<name>A0ABW8YDS6_9FLAO</name>
<gene>
    <name evidence="2" type="ORF">ABS768_09025</name>
</gene>
<protein>
    <submittedName>
        <fullName evidence="2">Uracil-DNA glycosylase family protein</fullName>
    </submittedName>
</protein>
<sequence length="193" mass="22192">MNELLSQIQHCTQCKEHLPFPPKPIVQAHADSKIIIIGQAPGLKVQNSGIPWDDQSGNELRRWLNVTKEQFYNPELFALIPMGFCYPGKGKSGDLPPRPECAPLWHKKLLEAIKNPKLILLIGQYAQKYYLGNKIKPTLTNTVKAYSEFLPHYLPLVHPSPRNKIWQKKNPWFEQEIVPQLQIIAQKVIQRSD</sequence>
<dbReference type="SMART" id="SM00986">
    <property type="entry name" value="UDG"/>
    <property type="match status" value="1"/>
</dbReference>
<comment type="caution">
    <text evidence="2">The sequence shown here is derived from an EMBL/GenBank/DDBJ whole genome shotgun (WGS) entry which is preliminary data.</text>
</comment>
<reference evidence="2 3" key="1">
    <citation type="submission" date="2024-06" db="EMBL/GenBank/DDBJ databases">
        <authorList>
            <person name="Kaempfer P."/>
            <person name="Viver T."/>
        </authorList>
    </citation>
    <scope>NUCLEOTIDE SEQUENCE [LARGE SCALE GENOMIC DNA]</scope>
    <source>
        <strain evidence="2 3">ST-75</strain>
    </source>
</reference>